<evidence type="ECO:0000313" key="3">
    <source>
        <dbReference type="EMBL" id="ACJ31011.1"/>
    </source>
</evidence>
<evidence type="ECO:0000313" key="4">
    <source>
        <dbReference type="Proteomes" id="UP000000753"/>
    </source>
</evidence>
<evidence type="ECO:0000256" key="1">
    <source>
        <dbReference type="ARBA" id="ARBA00006484"/>
    </source>
</evidence>
<dbReference type="SUPFAM" id="SSF51735">
    <property type="entry name" value="NAD(P)-binding Rossmann-fold domains"/>
    <property type="match status" value="1"/>
</dbReference>
<name>B8CTA2_SHEPW</name>
<dbReference type="HOGENOM" id="CLU_010194_1_3_6"/>
<dbReference type="Pfam" id="PF13561">
    <property type="entry name" value="adh_short_C2"/>
    <property type="match status" value="1"/>
</dbReference>
<dbReference type="PRINTS" id="PR00081">
    <property type="entry name" value="GDHRDH"/>
</dbReference>
<reference evidence="3 4" key="1">
    <citation type="journal article" date="2008" name="PLoS ONE">
        <title>Environmental adaptation: genomic analysis of the piezotolerant and psychrotolerant deep-sea iron reducing bacterium Shewanella piezotolerans WP3.</title>
        <authorList>
            <person name="Wang F."/>
            <person name="Wang J."/>
            <person name="Jian H."/>
            <person name="Zhang B."/>
            <person name="Li S."/>
            <person name="Wang F."/>
            <person name="Zeng X."/>
            <person name="Gao L."/>
            <person name="Bartlett D.H."/>
            <person name="Yu J."/>
            <person name="Hu S."/>
            <person name="Xiao X."/>
        </authorList>
    </citation>
    <scope>NUCLEOTIDE SEQUENCE [LARGE SCALE GENOMIC DNA]</scope>
    <source>
        <strain evidence="4">WP3 / JCM 13877</strain>
    </source>
</reference>
<dbReference type="eggNOG" id="COG1028">
    <property type="taxonomic scope" value="Bacteria"/>
</dbReference>
<dbReference type="PRINTS" id="PR00080">
    <property type="entry name" value="SDRFAMILY"/>
</dbReference>
<comment type="similarity">
    <text evidence="1">Belongs to the short-chain dehydrogenases/reductases (SDR) family.</text>
</comment>
<dbReference type="Gene3D" id="3.40.50.720">
    <property type="entry name" value="NAD(P)-binding Rossmann-like Domain"/>
    <property type="match status" value="1"/>
</dbReference>
<accession>B8CTA2</accession>
<dbReference type="Proteomes" id="UP000000753">
    <property type="component" value="Chromosome"/>
</dbReference>
<protein>
    <submittedName>
        <fullName evidence="3">3-oxoacyl-(Acyl-carrier-protein) reductase</fullName>
    </submittedName>
</protein>
<dbReference type="KEGG" id="swp:swp_4365"/>
<gene>
    <name evidence="3" type="ordered locus">swp_4365</name>
</gene>
<dbReference type="RefSeq" id="WP_020914346.1">
    <property type="nucleotide sequence ID" value="NC_011566.1"/>
</dbReference>
<dbReference type="FunFam" id="3.40.50.720:FF:000084">
    <property type="entry name" value="Short-chain dehydrogenase reductase"/>
    <property type="match status" value="1"/>
</dbReference>
<dbReference type="EMBL" id="CP000472">
    <property type="protein sequence ID" value="ACJ31011.1"/>
    <property type="molecule type" value="Genomic_DNA"/>
</dbReference>
<dbReference type="OrthoDB" id="9806974at2"/>
<evidence type="ECO:0000256" key="2">
    <source>
        <dbReference type="ARBA" id="ARBA00023002"/>
    </source>
</evidence>
<sequence>MHSNKTIIVTGAASGMGRAIAQAFLEAGANVVINARSEEKLSSFIAENNNHSHRIKTVIGDIGQKSTTLRLAQTALDNFGTIDVLINNAGAFVPKPFLEETEENLDAYYATTVKGSYFSAQAVIPTMQAQKNGVIINIGSMWVENPIEATPASASQVAKGAMHTLTRHLAIEFAKDNIRVNTLAPAIIETPLYDKLMDKDTLTSLASLHPLGKLGHLDDILSWVMLLSGKGGEFVTGQTHFIDGGINAGSHSV</sequence>
<dbReference type="STRING" id="225849.swp_4365"/>
<dbReference type="GO" id="GO:0016491">
    <property type="term" value="F:oxidoreductase activity"/>
    <property type="evidence" value="ECO:0007669"/>
    <property type="project" value="UniProtKB-KW"/>
</dbReference>
<keyword evidence="2" id="KW-0560">Oxidoreductase</keyword>
<organism evidence="3 4">
    <name type="scientific">Shewanella piezotolerans (strain WP3 / JCM 13877)</name>
    <dbReference type="NCBI Taxonomy" id="225849"/>
    <lineage>
        <taxon>Bacteria</taxon>
        <taxon>Pseudomonadati</taxon>
        <taxon>Pseudomonadota</taxon>
        <taxon>Gammaproteobacteria</taxon>
        <taxon>Alteromonadales</taxon>
        <taxon>Shewanellaceae</taxon>
        <taxon>Shewanella</taxon>
    </lineage>
</organism>
<dbReference type="PANTHER" id="PTHR43639">
    <property type="entry name" value="OXIDOREDUCTASE, SHORT-CHAIN DEHYDROGENASE/REDUCTASE FAMILY (AFU_ORTHOLOGUE AFUA_5G02870)"/>
    <property type="match status" value="1"/>
</dbReference>
<dbReference type="CDD" id="cd05233">
    <property type="entry name" value="SDR_c"/>
    <property type="match status" value="1"/>
</dbReference>
<dbReference type="AlphaFoldDB" id="B8CTA2"/>
<dbReference type="InterPro" id="IPR036291">
    <property type="entry name" value="NAD(P)-bd_dom_sf"/>
</dbReference>
<dbReference type="InterPro" id="IPR002347">
    <property type="entry name" value="SDR_fam"/>
</dbReference>
<dbReference type="PANTHER" id="PTHR43639:SF1">
    <property type="entry name" value="SHORT-CHAIN DEHYDROGENASE_REDUCTASE FAMILY PROTEIN"/>
    <property type="match status" value="1"/>
</dbReference>
<keyword evidence="4" id="KW-1185">Reference proteome</keyword>
<proteinExistence type="inferred from homology"/>